<dbReference type="Proteomes" id="UP000238314">
    <property type="component" value="Unassembled WGS sequence"/>
</dbReference>
<reference evidence="2" key="2">
    <citation type="submission" date="2017-01" db="EMBL/GenBank/DDBJ databases">
        <authorList>
            <person name="Mah S.A."/>
            <person name="Swanson W.J."/>
            <person name="Moy G.W."/>
            <person name="Vacquier V.D."/>
        </authorList>
    </citation>
    <scope>NUCLEOTIDE SEQUENCE [LARGE SCALE GENOMIC DNA]</scope>
    <source>
        <strain evidence="2">DSM 21068</strain>
    </source>
</reference>
<evidence type="ECO:0000313" key="1">
    <source>
        <dbReference type="EMBL" id="PQA97421.1"/>
    </source>
</evidence>
<dbReference type="STRING" id="551459.SAMN05421796_10290"/>
<evidence type="ECO:0000313" key="2">
    <source>
        <dbReference type="EMBL" id="SIS69846.1"/>
    </source>
</evidence>
<accession>A0A1N7L7Q2</accession>
<reference evidence="3" key="3">
    <citation type="submission" date="2017-01" db="EMBL/GenBank/DDBJ databases">
        <authorList>
            <person name="Varghese N."/>
            <person name="Submissions S."/>
        </authorList>
    </citation>
    <scope>NUCLEOTIDE SEQUENCE [LARGE SCALE GENOMIC DNA]</scope>
    <source>
        <strain evidence="3">DSM 21068</strain>
    </source>
</reference>
<sequence>MTVNDLVGIYSVQGSNQDEISDSSYQGTLTLSLDENNRIIAQWLIGDHEQNGTGFFKDQILVINFNYLGEDKEIYKGTAVYRCLSKDILDGFWSEKHGNPLYLGSEYGVRIGLPAYLN</sequence>
<organism evidence="2 3">
    <name type="scientific">Chryseobacterium piscicola</name>
    <dbReference type="NCBI Taxonomy" id="551459"/>
    <lineage>
        <taxon>Bacteria</taxon>
        <taxon>Pseudomonadati</taxon>
        <taxon>Bacteroidota</taxon>
        <taxon>Flavobacteriia</taxon>
        <taxon>Flavobacteriales</taxon>
        <taxon>Weeksellaceae</taxon>
        <taxon>Chryseobacterium group</taxon>
        <taxon>Chryseobacterium</taxon>
    </lineage>
</organism>
<protein>
    <submittedName>
        <fullName evidence="2">Uncharacterized protein</fullName>
    </submittedName>
</protein>
<name>A0A1N7L7Q2_9FLAO</name>
<dbReference type="OrthoDB" id="1139144at2"/>
<dbReference type="EMBL" id="MUGO01000002">
    <property type="protein sequence ID" value="PQA97421.1"/>
    <property type="molecule type" value="Genomic_DNA"/>
</dbReference>
<dbReference type="AlphaFoldDB" id="A0A1N7L7Q2"/>
<dbReference type="Proteomes" id="UP000186246">
    <property type="component" value="Unassembled WGS sequence"/>
</dbReference>
<proteinExistence type="predicted"/>
<reference evidence="1 4" key="1">
    <citation type="submission" date="2016-11" db="EMBL/GenBank/DDBJ databases">
        <title>Whole genomes of Flavobacteriaceae.</title>
        <authorList>
            <person name="Stine C."/>
            <person name="Li C."/>
            <person name="Tadesse D."/>
        </authorList>
    </citation>
    <scope>NUCLEOTIDE SEQUENCE [LARGE SCALE GENOMIC DNA]</scope>
    <source>
        <strain evidence="1 4">DSM 21068</strain>
    </source>
</reference>
<keyword evidence="4" id="KW-1185">Reference proteome</keyword>
<gene>
    <name evidence="1" type="ORF">B0A70_01785</name>
    <name evidence="2" type="ORF">SAMN05421796_10290</name>
</gene>
<dbReference type="EMBL" id="FTOJ01000002">
    <property type="protein sequence ID" value="SIS69846.1"/>
    <property type="molecule type" value="Genomic_DNA"/>
</dbReference>
<evidence type="ECO:0000313" key="4">
    <source>
        <dbReference type="Proteomes" id="UP000238314"/>
    </source>
</evidence>
<evidence type="ECO:0000313" key="3">
    <source>
        <dbReference type="Proteomes" id="UP000186246"/>
    </source>
</evidence>
<dbReference type="RefSeq" id="WP_028121555.1">
    <property type="nucleotide sequence ID" value="NZ_FTOJ01000002.1"/>
</dbReference>